<evidence type="ECO:0000256" key="8">
    <source>
        <dbReference type="PIRSR" id="PIRSR000355-1"/>
    </source>
</evidence>
<dbReference type="InterPro" id="IPR009078">
    <property type="entry name" value="Ferritin-like_SF"/>
</dbReference>
<dbReference type="GO" id="GO:0046872">
    <property type="term" value="F:metal ion binding"/>
    <property type="evidence" value="ECO:0007669"/>
    <property type="project" value="UniProtKB-KW"/>
</dbReference>
<dbReference type="AlphaFoldDB" id="D1AXJ6"/>
<dbReference type="PROSITE" id="PS00368">
    <property type="entry name" value="RIBORED_SMALL"/>
    <property type="match status" value="1"/>
</dbReference>
<dbReference type="RefSeq" id="WP_012858577.1">
    <property type="nucleotide sequence ID" value="NC_013515.1"/>
</dbReference>
<comment type="function">
    <text evidence="7">Provides the precursors necessary for DNA synthesis. Catalyzes the biosynthesis of deoxyribonucleotides from the corresponding ribonucleotides.</text>
</comment>
<protein>
    <recommendedName>
        <fullName evidence="7">Ribonucleoside-diphosphate reductase subunit beta</fullName>
        <ecNumber evidence="7">1.17.4.1</ecNumber>
    </recommendedName>
</protein>
<dbReference type="Gene3D" id="1.10.620.20">
    <property type="entry name" value="Ribonucleotide Reductase, subunit A"/>
    <property type="match status" value="1"/>
</dbReference>
<dbReference type="PANTHER" id="PTHR23409:SF18">
    <property type="entry name" value="RIBONUCLEOSIDE-DIPHOSPHATE REDUCTASE SUBUNIT M2"/>
    <property type="match status" value="1"/>
</dbReference>
<feature type="binding site" evidence="9">
    <location>
        <position position="203"/>
    </location>
    <ligand>
        <name>Fe cation</name>
        <dbReference type="ChEBI" id="CHEBI:24875"/>
        <label>2</label>
    </ligand>
</feature>
<proteinExistence type="inferred from homology"/>
<sequence length="333" mass="39082">MEKKIYKAVNWNTLDNDYVEVFWEQNLRQFWIDTEYIPSKDIDSWHSLSPEMRETYKKVLGGLTLLDTLQSHTGMPKIIDHIESLQCRSVLSYMCMMESIHAKSYSTIFTTVASTEEINEIFRWVQDNQYLQFKANKIDEYYQCLNNPNATPREIYMALVASVFLESYLFYSGFFLPLWLSGHGQMVASSDIIKKIIADESIHGVFVGKLAQEIFEEMSFVEKESVKKEIMNLFYELYENELKFTDEIYSDVGLTSEVKEYIRYNGNKALMNLGFKEEFEIKEVNAIVLNGLNVETTQHDFFSKKSTNYEKTLEVVHLNDDDWNEDFDTDLDI</sequence>
<evidence type="ECO:0000256" key="5">
    <source>
        <dbReference type="ARBA" id="ARBA00023004"/>
    </source>
</evidence>
<reference evidence="11 12" key="1">
    <citation type="journal article" date="2009" name="Stand. Genomic Sci.">
        <title>Complete genome sequence of Streptobacillus moniliformis type strain (9901T).</title>
        <authorList>
            <person name="Nolan M."/>
            <person name="Gronow S."/>
            <person name="Lapidus A."/>
            <person name="Ivanova N."/>
            <person name="Copeland A."/>
            <person name="Lucas S."/>
            <person name="Del Rio T.G."/>
            <person name="Chen F."/>
            <person name="Tice H."/>
            <person name="Pitluck S."/>
            <person name="Cheng J.F."/>
            <person name="Sims D."/>
            <person name="Meincke L."/>
            <person name="Bruce D."/>
            <person name="Goodwin L."/>
            <person name="Brettin T."/>
            <person name="Han C."/>
            <person name="Detter J.C."/>
            <person name="Ovchinikova G."/>
            <person name="Pati A."/>
            <person name="Mavromatis K."/>
            <person name="Mikhailova N."/>
            <person name="Chen A."/>
            <person name="Palaniappan K."/>
            <person name="Land M."/>
            <person name="Hauser L."/>
            <person name="Chang Y.J."/>
            <person name="Jeffries C.D."/>
            <person name="Rohde M."/>
            <person name="Sproer C."/>
            <person name="Goker M."/>
            <person name="Bristow J."/>
            <person name="Eisen J.A."/>
            <person name="Markowitz V."/>
            <person name="Hugenholtz P."/>
            <person name="Kyrpides N.C."/>
            <person name="Klenk H.P."/>
            <person name="Chain P."/>
        </authorList>
    </citation>
    <scope>NUCLEOTIDE SEQUENCE [LARGE SCALE GENOMIC DNA]</scope>
    <source>
        <strain evidence="12">ATCC 14647 / DSM 12112 / NCTC 10651 / 9901</strain>
    </source>
</reference>
<evidence type="ECO:0000256" key="7">
    <source>
        <dbReference type="PIRNR" id="PIRNR000355"/>
    </source>
</evidence>
<keyword evidence="10" id="KW-0472">Membrane</keyword>
<dbReference type="GO" id="GO:0004748">
    <property type="term" value="F:ribonucleoside-diphosphate reductase activity, thioredoxin disulfide as acceptor"/>
    <property type="evidence" value="ECO:0007669"/>
    <property type="project" value="UniProtKB-EC"/>
</dbReference>
<dbReference type="eggNOG" id="COG0208">
    <property type="taxonomic scope" value="Bacteria"/>
</dbReference>
<name>D1AXJ6_STRM9</name>
<evidence type="ECO:0000256" key="1">
    <source>
        <dbReference type="ARBA" id="ARBA00009303"/>
    </source>
</evidence>
<comment type="cofactor">
    <cofactor evidence="7 9">
        <name>Fe cation</name>
        <dbReference type="ChEBI" id="CHEBI:24875"/>
    </cofactor>
    <text evidence="7 9">Binds 2 iron ions per subunit.</text>
</comment>
<keyword evidence="12" id="KW-1185">Reference proteome</keyword>
<dbReference type="GO" id="GO:0005971">
    <property type="term" value="C:ribonucleoside-diphosphate reductase complex"/>
    <property type="evidence" value="ECO:0007669"/>
    <property type="project" value="InterPro"/>
</dbReference>
<dbReference type="CDD" id="cd01049">
    <property type="entry name" value="RNRR2"/>
    <property type="match status" value="1"/>
</dbReference>
<dbReference type="Proteomes" id="UP000002072">
    <property type="component" value="Chromosome"/>
</dbReference>
<dbReference type="Pfam" id="PF00268">
    <property type="entry name" value="Ribonuc_red_sm"/>
    <property type="match status" value="1"/>
</dbReference>
<feature type="binding site" evidence="9">
    <location>
        <position position="67"/>
    </location>
    <ligand>
        <name>Fe cation</name>
        <dbReference type="ChEBI" id="CHEBI:24875"/>
        <label>1</label>
    </ligand>
</feature>
<feature type="transmembrane region" description="Helical" evidence="10">
    <location>
        <begin position="155"/>
        <end position="180"/>
    </location>
</feature>
<dbReference type="InterPro" id="IPR026494">
    <property type="entry name" value="RNR_NrdF-like"/>
</dbReference>
<feature type="binding site" evidence="9">
    <location>
        <position position="200"/>
    </location>
    <ligand>
        <name>Fe cation</name>
        <dbReference type="ChEBI" id="CHEBI:24875"/>
        <label>2</label>
    </ligand>
</feature>
<evidence type="ECO:0000256" key="3">
    <source>
        <dbReference type="ARBA" id="ARBA00022723"/>
    </source>
</evidence>
<evidence type="ECO:0000256" key="4">
    <source>
        <dbReference type="ARBA" id="ARBA00023002"/>
    </source>
</evidence>
<keyword evidence="10" id="KW-0812">Transmembrane</keyword>
<dbReference type="InterPro" id="IPR030475">
    <property type="entry name" value="RNR_small_AS"/>
</dbReference>
<keyword evidence="6 7" id="KW-0215">Deoxyribonucleotide synthesis</keyword>
<comment type="similarity">
    <text evidence="1 7">Belongs to the ribonucleoside diphosphate reductase small chain family.</text>
</comment>
<organism evidence="11 12">
    <name type="scientific">Streptobacillus moniliformis (strain ATCC 14647 / DSM 12112 / NCTC 10651 / 9901)</name>
    <dbReference type="NCBI Taxonomy" id="519441"/>
    <lineage>
        <taxon>Bacteria</taxon>
        <taxon>Fusobacteriati</taxon>
        <taxon>Fusobacteriota</taxon>
        <taxon>Fusobacteriia</taxon>
        <taxon>Fusobacteriales</taxon>
        <taxon>Leptotrichiaceae</taxon>
        <taxon>Streptobacillus</taxon>
    </lineage>
</organism>
<evidence type="ECO:0000256" key="9">
    <source>
        <dbReference type="PIRSR" id="PIRSR000355-2"/>
    </source>
</evidence>
<feature type="active site" evidence="8">
    <location>
        <position position="105"/>
    </location>
</feature>
<dbReference type="SUPFAM" id="SSF47240">
    <property type="entry name" value="Ferritin-like"/>
    <property type="match status" value="1"/>
</dbReference>
<dbReference type="KEGG" id="smf:Smon_0542"/>
<dbReference type="EMBL" id="CP001779">
    <property type="protein sequence ID" value="ACZ01022.1"/>
    <property type="molecule type" value="Genomic_DNA"/>
</dbReference>
<dbReference type="OrthoDB" id="9766544at2"/>
<dbReference type="HOGENOM" id="CLU_052495_1_0_0"/>
<dbReference type="NCBIfam" id="TIGR04171">
    <property type="entry name" value="RNR_1b_NrdF"/>
    <property type="match status" value="1"/>
</dbReference>
<dbReference type="UniPathway" id="UPA00326"/>
<keyword evidence="3 7" id="KW-0479">Metal-binding</keyword>
<feature type="binding site" evidence="9">
    <location>
        <position position="98"/>
    </location>
    <ligand>
        <name>Fe cation</name>
        <dbReference type="ChEBI" id="CHEBI:24875"/>
        <label>2</label>
    </ligand>
</feature>
<dbReference type="PANTHER" id="PTHR23409">
    <property type="entry name" value="RIBONUCLEOSIDE-DIPHOSPHATE REDUCTASE SMALL CHAIN"/>
    <property type="match status" value="1"/>
</dbReference>
<dbReference type="NCBIfam" id="NF007183">
    <property type="entry name" value="PRK09614.1-2"/>
    <property type="match status" value="1"/>
</dbReference>
<dbReference type="PIRSF" id="PIRSF000355">
    <property type="entry name" value="NrdB"/>
    <property type="match status" value="1"/>
</dbReference>
<dbReference type="InterPro" id="IPR012348">
    <property type="entry name" value="RNR-like"/>
</dbReference>
<keyword evidence="5 7" id="KW-0408">Iron</keyword>
<evidence type="ECO:0000313" key="12">
    <source>
        <dbReference type="Proteomes" id="UP000002072"/>
    </source>
</evidence>
<dbReference type="STRING" id="519441.Smon_0542"/>
<dbReference type="EC" id="1.17.4.1" evidence="7"/>
<dbReference type="InterPro" id="IPR000358">
    <property type="entry name" value="RNR_small_fam"/>
</dbReference>
<gene>
    <name evidence="11" type="ordered locus">Smon_0542</name>
</gene>
<dbReference type="GO" id="GO:0009263">
    <property type="term" value="P:deoxyribonucleotide biosynthetic process"/>
    <property type="evidence" value="ECO:0007669"/>
    <property type="project" value="UniProtKB-KW"/>
</dbReference>
<evidence type="ECO:0000256" key="2">
    <source>
        <dbReference type="ARBA" id="ARBA00011209"/>
    </source>
</evidence>
<comment type="catalytic activity">
    <reaction evidence="7">
        <text>a 2'-deoxyribonucleoside 5'-diphosphate + [thioredoxin]-disulfide + H2O = a ribonucleoside 5'-diphosphate + [thioredoxin]-dithiol</text>
        <dbReference type="Rhea" id="RHEA:23252"/>
        <dbReference type="Rhea" id="RHEA-COMP:10698"/>
        <dbReference type="Rhea" id="RHEA-COMP:10700"/>
        <dbReference type="ChEBI" id="CHEBI:15377"/>
        <dbReference type="ChEBI" id="CHEBI:29950"/>
        <dbReference type="ChEBI" id="CHEBI:50058"/>
        <dbReference type="ChEBI" id="CHEBI:57930"/>
        <dbReference type="ChEBI" id="CHEBI:73316"/>
        <dbReference type="EC" id="1.17.4.1"/>
    </reaction>
</comment>
<keyword evidence="10" id="KW-1133">Transmembrane helix</keyword>
<evidence type="ECO:0000313" key="11">
    <source>
        <dbReference type="EMBL" id="ACZ01022.1"/>
    </source>
</evidence>
<feature type="binding site" evidence="9">
    <location>
        <position position="101"/>
    </location>
    <ligand>
        <name>Fe cation</name>
        <dbReference type="ChEBI" id="CHEBI:24875"/>
        <label>1</label>
    </ligand>
</feature>
<comment type="subunit">
    <text evidence="2">Tetramer of two alpha and two beta subunits.</text>
</comment>
<keyword evidence="4 7" id="KW-0560">Oxidoreductase</keyword>
<evidence type="ECO:0000256" key="6">
    <source>
        <dbReference type="ARBA" id="ARBA00023116"/>
    </source>
</evidence>
<accession>D1AXJ6</accession>
<dbReference type="InterPro" id="IPR033909">
    <property type="entry name" value="RNR_small"/>
</dbReference>
<dbReference type="GeneID" id="29673779"/>
<evidence type="ECO:0000256" key="10">
    <source>
        <dbReference type="SAM" id="Phobius"/>
    </source>
</evidence>
<feature type="binding site" evidence="9">
    <location>
        <position position="166"/>
    </location>
    <ligand>
        <name>Fe cation</name>
        <dbReference type="ChEBI" id="CHEBI:24875"/>
        <label>2</label>
    </ligand>
</feature>